<dbReference type="InterPro" id="IPR042226">
    <property type="entry name" value="eFR1_2_sf"/>
</dbReference>
<dbReference type="InterPro" id="IPR040783">
    <property type="entry name" value="VLRF1"/>
</dbReference>
<proteinExistence type="predicted"/>
<dbReference type="Gene3D" id="3.30.420.60">
    <property type="entry name" value="eRF1 domain 2"/>
    <property type="match status" value="1"/>
</dbReference>
<sequence>MSARSTPGAGRPGSVRTAFVSGERLAGWADRFGAAHGGFRISDDDDGVRLVADDGTTALLQAPWPPDGRPGRGADPLERLASVTAQPRTAGLVLVRRGGYAAAVAREGILLASKTGSRYVQSRSAAGGQSQQRFARRRANQADELVEKVAAHAAAVFGGQPIEYLAPGGDRTLAGLVMDHPAMRLYASVPRLDFLDVPDPNGSVLRKAAADVCAVRIQVTDPPDQPRRNS</sequence>
<feature type="domain" description="Actinobacteria/chloroflexi VLRF1 release factor" evidence="1">
    <location>
        <begin position="89"/>
        <end position="218"/>
    </location>
</feature>
<accession>A0A6P1NI70</accession>
<dbReference type="KEGG" id="psey:GU243_05205"/>
<evidence type="ECO:0000259" key="1">
    <source>
        <dbReference type="Pfam" id="PF18859"/>
    </source>
</evidence>
<dbReference type="Proteomes" id="UP000464186">
    <property type="component" value="Chromosome"/>
</dbReference>
<evidence type="ECO:0000313" key="3">
    <source>
        <dbReference type="Proteomes" id="UP000464186"/>
    </source>
</evidence>
<dbReference type="Pfam" id="PF18859">
    <property type="entry name" value="acVLRF1"/>
    <property type="match status" value="1"/>
</dbReference>
<gene>
    <name evidence="2" type="ORF">GU243_05205</name>
</gene>
<keyword evidence="3" id="KW-1185">Reference proteome</keyword>
<dbReference type="NCBIfam" id="NF041024">
    <property type="entry name" value="acVLRF1_NCBI"/>
    <property type="match status" value="1"/>
</dbReference>
<organism evidence="2 3">
    <name type="scientific">Pseudarthrobacter psychrotolerans</name>
    <dbReference type="NCBI Taxonomy" id="2697569"/>
    <lineage>
        <taxon>Bacteria</taxon>
        <taxon>Bacillati</taxon>
        <taxon>Actinomycetota</taxon>
        <taxon>Actinomycetes</taxon>
        <taxon>Micrococcales</taxon>
        <taxon>Micrococcaceae</taxon>
        <taxon>Pseudarthrobacter</taxon>
    </lineage>
</organism>
<protein>
    <recommendedName>
        <fullName evidence="1">Actinobacteria/chloroflexi VLRF1 release factor domain-containing protein</fullName>
    </recommendedName>
</protein>
<name>A0A6P1NI70_9MICC</name>
<dbReference type="AlphaFoldDB" id="A0A6P1NI70"/>
<dbReference type="EMBL" id="CP047898">
    <property type="protein sequence ID" value="QHK19249.1"/>
    <property type="molecule type" value="Genomic_DNA"/>
</dbReference>
<dbReference type="SUPFAM" id="SSF53137">
    <property type="entry name" value="Translational machinery components"/>
    <property type="match status" value="1"/>
</dbReference>
<evidence type="ECO:0000313" key="2">
    <source>
        <dbReference type="EMBL" id="QHK19249.1"/>
    </source>
</evidence>
<reference evidence="2 3" key="1">
    <citation type="submission" date="2020-01" db="EMBL/GenBank/DDBJ databases">
        <title>Pseudarthrobacter psychrotolerans sp. nov., isolated from antarctic soil.</title>
        <authorList>
            <person name="Shin Y."/>
            <person name="Park W."/>
        </authorList>
    </citation>
    <scope>NUCLEOTIDE SEQUENCE [LARGE SCALE GENOMIC DNA]</scope>
    <source>
        <strain evidence="2 3">YJ56</strain>
    </source>
</reference>